<dbReference type="PROSITE" id="PS51420">
    <property type="entry name" value="RHO"/>
    <property type="match status" value="1"/>
</dbReference>
<dbReference type="EMBL" id="LGST01000020">
    <property type="protein sequence ID" value="KNE00074.1"/>
    <property type="molecule type" value="Genomic_DNA"/>
</dbReference>
<dbReference type="InterPro" id="IPR003578">
    <property type="entry name" value="Small_GTPase_Rho"/>
</dbReference>
<evidence type="ECO:0008006" key="13">
    <source>
        <dbReference type="Google" id="ProtNLM"/>
    </source>
</evidence>
<dbReference type="VEuPathDB" id="FungiDB:CJI97_001021"/>
<dbReference type="PROSITE" id="PS51421">
    <property type="entry name" value="RAS"/>
    <property type="match status" value="1"/>
</dbReference>
<evidence type="ECO:0000256" key="3">
    <source>
        <dbReference type="ARBA" id="ARBA00022475"/>
    </source>
</evidence>
<dbReference type="GO" id="GO:0005525">
    <property type="term" value="F:GTP binding"/>
    <property type="evidence" value="ECO:0007669"/>
    <property type="project" value="UniProtKB-KW"/>
</dbReference>
<dbReference type="InterPro" id="IPR001806">
    <property type="entry name" value="Small_GTPase"/>
</dbReference>
<dbReference type="SMART" id="SM00175">
    <property type="entry name" value="RAB"/>
    <property type="match status" value="1"/>
</dbReference>
<keyword evidence="7" id="KW-0472">Membrane</keyword>
<dbReference type="GO" id="GO:0005886">
    <property type="term" value="C:plasma membrane"/>
    <property type="evidence" value="ECO:0007669"/>
    <property type="project" value="UniProtKB-SubCell"/>
</dbReference>
<keyword evidence="3" id="KW-1003">Cell membrane</keyword>
<evidence type="ECO:0000256" key="4">
    <source>
        <dbReference type="ARBA" id="ARBA00022481"/>
    </source>
</evidence>
<dbReference type="VEuPathDB" id="FungiDB:CJJ09_002963"/>
<dbReference type="PRINTS" id="PR00449">
    <property type="entry name" value="RASTRNSFRMNG"/>
</dbReference>
<comment type="similarity">
    <text evidence="2">Belongs to the small GTPase superfamily. Rho family.</text>
</comment>
<dbReference type="PANTHER" id="PTHR24072">
    <property type="entry name" value="RHO FAMILY GTPASE"/>
    <property type="match status" value="1"/>
</dbReference>
<dbReference type="VEuPathDB" id="FungiDB:CJI96_0001388"/>
<evidence type="ECO:0000256" key="10">
    <source>
        <dbReference type="SAM" id="MobiDB-lite"/>
    </source>
</evidence>
<sequence>MTFKLPVELQNDYINPYNRSPTRTSARPPLSPLIDDNPVIPKYKILPQMSKKSNYNMKLVVVGDGGCGKTCLLVSYAQNKFPEIYVPTIFENYVTSVQAPNGKTIELALWDTAGQEEYDRLRPLSYPDSDIIVICFAVDNLTSLQNIKDTWFPEVNHFCPGVPVLLVGTKSDLAHDMDPDLPLQVAHEMGAIGYISCSAKTMFNVQEVFNFALNHFQKSKEMEEQVEKSRHRLSRVMGGGHLRNHLRGNLKGGHSRTGSNKSGKHGHFPHTSVGLSVLLDLPLVEDDYQRNPYQLSPNPQSKYNEDEFAFARRKKSSRKCTIL</sequence>
<dbReference type="GO" id="GO:0007264">
    <property type="term" value="P:small GTPase-mediated signal transduction"/>
    <property type="evidence" value="ECO:0007669"/>
    <property type="project" value="InterPro"/>
</dbReference>
<evidence type="ECO:0000256" key="1">
    <source>
        <dbReference type="ARBA" id="ARBA00004342"/>
    </source>
</evidence>
<evidence type="ECO:0000256" key="2">
    <source>
        <dbReference type="ARBA" id="ARBA00010142"/>
    </source>
</evidence>
<evidence type="ECO:0000256" key="6">
    <source>
        <dbReference type="ARBA" id="ARBA00023134"/>
    </source>
</evidence>
<dbReference type="SMART" id="SM00176">
    <property type="entry name" value="RAN"/>
    <property type="match status" value="1"/>
</dbReference>
<dbReference type="Proteomes" id="UP000037122">
    <property type="component" value="Unassembled WGS sequence"/>
</dbReference>
<dbReference type="InterPro" id="IPR027417">
    <property type="entry name" value="P-loop_NTPase"/>
</dbReference>
<keyword evidence="5" id="KW-0547">Nucleotide-binding</keyword>
<keyword evidence="9" id="KW-0636">Prenylation</keyword>
<evidence type="ECO:0000256" key="5">
    <source>
        <dbReference type="ARBA" id="ARBA00022741"/>
    </source>
</evidence>
<evidence type="ECO:0000256" key="8">
    <source>
        <dbReference type="ARBA" id="ARBA00023288"/>
    </source>
</evidence>
<evidence type="ECO:0000256" key="9">
    <source>
        <dbReference type="ARBA" id="ARBA00023289"/>
    </source>
</evidence>
<reference evidence="12" key="1">
    <citation type="journal article" date="2015" name="BMC Genomics">
        <title>Draft genome of a commonly misdiagnosed multidrug resistant pathogen Candida auris.</title>
        <authorList>
            <person name="Chatterjee S."/>
            <person name="Alampalli S.V."/>
            <person name="Nageshan R.K."/>
            <person name="Chettiar S.T."/>
            <person name="Joshi S."/>
            <person name="Tatu U.S."/>
        </authorList>
    </citation>
    <scope>NUCLEOTIDE SEQUENCE [LARGE SCALE GENOMIC DNA]</scope>
    <source>
        <strain evidence="12">6684</strain>
    </source>
</reference>
<dbReference type="SUPFAM" id="SSF52540">
    <property type="entry name" value="P-loop containing nucleoside triphosphate hydrolases"/>
    <property type="match status" value="1"/>
</dbReference>
<dbReference type="VEuPathDB" id="FungiDB:QG37_03021"/>
<dbReference type="AlphaFoldDB" id="A0A0L0P1E9"/>
<gene>
    <name evidence="11" type="ORF">QG37_03021</name>
</gene>
<evidence type="ECO:0000256" key="7">
    <source>
        <dbReference type="ARBA" id="ARBA00023136"/>
    </source>
</evidence>
<dbReference type="NCBIfam" id="TIGR00231">
    <property type="entry name" value="small_GTP"/>
    <property type="match status" value="1"/>
</dbReference>
<comment type="caution">
    <text evidence="11">The sequence shown here is derived from an EMBL/GenBank/DDBJ whole genome shotgun (WGS) entry which is preliminary data.</text>
</comment>
<name>A0A0L0P1E9_CANAR</name>
<dbReference type="SMART" id="SM00173">
    <property type="entry name" value="RAS"/>
    <property type="match status" value="1"/>
</dbReference>
<evidence type="ECO:0000313" key="12">
    <source>
        <dbReference type="Proteomes" id="UP000037122"/>
    </source>
</evidence>
<accession>A0A0L0P1E9</accession>
<feature type="region of interest" description="Disordered" evidence="10">
    <location>
        <begin position="239"/>
        <end position="267"/>
    </location>
</feature>
<protein>
    <recommendedName>
        <fullName evidence="13">Small GTP-binding protein</fullName>
    </recommendedName>
</protein>
<comment type="subcellular location">
    <subcellularLocation>
        <location evidence="1">Cell membrane</location>
        <topology evidence="1">Lipid-anchor</topology>
        <orientation evidence="1">Cytoplasmic side</orientation>
    </subcellularLocation>
</comment>
<dbReference type="SMART" id="SM00174">
    <property type="entry name" value="RHO"/>
    <property type="match status" value="1"/>
</dbReference>
<dbReference type="GO" id="GO:0003924">
    <property type="term" value="F:GTPase activity"/>
    <property type="evidence" value="ECO:0007669"/>
    <property type="project" value="InterPro"/>
</dbReference>
<dbReference type="VEuPathDB" id="FungiDB:CJJ07_001521"/>
<organism evidence="11 12">
    <name type="scientific">Candidozyma auris</name>
    <name type="common">Yeast</name>
    <name type="synonym">Candida auris</name>
    <dbReference type="NCBI Taxonomy" id="498019"/>
    <lineage>
        <taxon>Eukaryota</taxon>
        <taxon>Fungi</taxon>
        <taxon>Dikarya</taxon>
        <taxon>Ascomycota</taxon>
        <taxon>Saccharomycotina</taxon>
        <taxon>Pichiomycetes</taxon>
        <taxon>Metschnikowiaceae</taxon>
        <taxon>Candidozyma</taxon>
    </lineage>
</organism>
<dbReference type="VEuPathDB" id="FungiDB:B9J08_001001"/>
<keyword evidence="8" id="KW-0449">Lipoprotein</keyword>
<dbReference type="FunFam" id="3.40.50.300:FF:000983">
    <property type="entry name" value="Rho family GTPase"/>
    <property type="match status" value="1"/>
</dbReference>
<dbReference type="Pfam" id="PF00071">
    <property type="entry name" value="Ras"/>
    <property type="match status" value="1"/>
</dbReference>
<keyword evidence="4" id="KW-0488">Methylation</keyword>
<proteinExistence type="inferred from homology"/>
<evidence type="ECO:0000313" key="11">
    <source>
        <dbReference type="EMBL" id="KNE00074.1"/>
    </source>
</evidence>
<dbReference type="CDD" id="cd04132">
    <property type="entry name" value="Rho4_like"/>
    <property type="match status" value="1"/>
</dbReference>
<dbReference type="InterPro" id="IPR005225">
    <property type="entry name" value="Small_GTP-bd"/>
</dbReference>
<dbReference type="PROSITE" id="PS51419">
    <property type="entry name" value="RAB"/>
    <property type="match status" value="1"/>
</dbReference>
<keyword evidence="6" id="KW-0342">GTP-binding</keyword>
<dbReference type="Gene3D" id="3.40.50.300">
    <property type="entry name" value="P-loop containing nucleotide triphosphate hydrolases"/>
    <property type="match status" value="1"/>
</dbReference>